<evidence type="ECO:0000313" key="3">
    <source>
        <dbReference type="Proteomes" id="UP001515683"/>
    </source>
</evidence>
<organism evidence="2 3">
    <name type="scientific">Candidatus Pantoea multigeneris</name>
    <dbReference type="NCBI Taxonomy" id="2608357"/>
    <lineage>
        <taxon>Bacteria</taxon>
        <taxon>Pseudomonadati</taxon>
        <taxon>Pseudomonadota</taxon>
        <taxon>Gammaproteobacteria</taxon>
        <taxon>Enterobacterales</taxon>
        <taxon>Erwiniaceae</taxon>
        <taxon>Pantoea</taxon>
    </lineage>
</organism>
<dbReference type="EMBL" id="VWXF01000011">
    <property type="protein sequence ID" value="NIF23926.1"/>
    <property type="molecule type" value="Genomic_DNA"/>
</dbReference>
<accession>A0ABX0RF02</accession>
<feature type="compositionally biased region" description="Pro residues" evidence="1">
    <location>
        <begin position="36"/>
        <end position="51"/>
    </location>
</feature>
<comment type="caution">
    <text evidence="2">The sequence shown here is derived from an EMBL/GenBank/DDBJ whole genome shotgun (WGS) entry which is preliminary data.</text>
</comment>
<protein>
    <submittedName>
        <fullName evidence="2">Type-F conjugative transfer system pilin assembly protein TraF</fullName>
    </submittedName>
</protein>
<dbReference type="Pfam" id="PF13728">
    <property type="entry name" value="TraF"/>
    <property type="match status" value="1"/>
</dbReference>
<dbReference type="Proteomes" id="UP001515683">
    <property type="component" value="Unassembled WGS sequence"/>
</dbReference>
<reference evidence="2 3" key="1">
    <citation type="journal article" date="2019" name="bioRxiv">
        <title>Bacteria contribute to plant secondary compound degradation in a generalist herbivore system.</title>
        <authorList>
            <person name="Francoeur C.B."/>
            <person name="Khadempour L."/>
            <person name="Moreira-Soto R.D."/>
            <person name="Gotting K."/>
            <person name="Book A.J."/>
            <person name="Pinto-Tomas A.A."/>
            <person name="Keefover-Ring K."/>
            <person name="Currie C.R."/>
        </authorList>
    </citation>
    <scope>NUCLEOTIDE SEQUENCE [LARGE SCALE GENOMIC DNA]</scope>
    <source>
        <strain evidence="2">Acro-835</strain>
    </source>
</reference>
<dbReference type="InterPro" id="IPR039555">
    <property type="entry name" value="TraF/TrbB"/>
</dbReference>
<dbReference type="InterPro" id="IPR014110">
    <property type="entry name" value="TraF"/>
</dbReference>
<name>A0ABX0RF02_9GAMM</name>
<sequence length="249" mass="28706">MSLLIAALPLHAEEQQPDGYNYDPAVGWFWYNQPQPPADAPPDSATPPPAGSPTDQMKRLQAFRDNVMNEAMLHPTVQNIRRYKIVQDWMVNQASQFASKWEQVLLNYPELDYSLQHPYYNGTANIQYTQQRKKQKEAIDYVNQRYGVFFFYRGNEPLDNRLGGVVKEFSEQYGLPVVAVSVDGRISPDLPDSRHDAGQAEKMHIQHFPAIFLVDPRNKKYQPLAYGFITQDDLARRMLNIVTNFKPED</sequence>
<keyword evidence="3" id="KW-1185">Reference proteome</keyword>
<gene>
    <name evidence="2" type="primary">traF</name>
    <name evidence="2" type="ORF">F3J40_20305</name>
</gene>
<evidence type="ECO:0000313" key="2">
    <source>
        <dbReference type="EMBL" id="NIF23926.1"/>
    </source>
</evidence>
<evidence type="ECO:0000256" key="1">
    <source>
        <dbReference type="SAM" id="MobiDB-lite"/>
    </source>
</evidence>
<proteinExistence type="predicted"/>
<feature type="region of interest" description="Disordered" evidence="1">
    <location>
        <begin position="36"/>
        <end position="56"/>
    </location>
</feature>
<dbReference type="NCBIfam" id="TIGR02739">
    <property type="entry name" value="TraF"/>
    <property type="match status" value="1"/>
</dbReference>